<organism evidence="1 2">
    <name type="scientific">Abeliophyllum distichum</name>
    <dbReference type="NCBI Taxonomy" id="126358"/>
    <lineage>
        <taxon>Eukaryota</taxon>
        <taxon>Viridiplantae</taxon>
        <taxon>Streptophyta</taxon>
        <taxon>Embryophyta</taxon>
        <taxon>Tracheophyta</taxon>
        <taxon>Spermatophyta</taxon>
        <taxon>Magnoliopsida</taxon>
        <taxon>eudicotyledons</taxon>
        <taxon>Gunneridae</taxon>
        <taxon>Pentapetalae</taxon>
        <taxon>asterids</taxon>
        <taxon>lamiids</taxon>
        <taxon>Lamiales</taxon>
        <taxon>Oleaceae</taxon>
        <taxon>Forsythieae</taxon>
        <taxon>Abeliophyllum</taxon>
    </lineage>
</organism>
<evidence type="ECO:0000313" key="1">
    <source>
        <dbReference type="EMBL" id="KAL2518454.1"/>
    </source>
</evidence>
<sequence>MDDKYKLGLACIYESVLTVKVLNTKIDGHILDLVDDLDLFNEYPWRRKIYDLTRHAFMRSWEDQMEMYSLWGFPLAVQVWAFEAIPSIAHLFHAQMQERRLPMMCSWNSRLTPESRHIVEVLDDLQLRVRCTLHASPDERE</sequence>
<comment type="caution">
    <text evidence="1">The sequence shown here is derived from an EMBL/GenBank/DDBJ whole genome shotgun (WGS) entry which is preliminary data.</text>
</comment>
<dbReference type="EMBL" id="JBFOLK010000004">
    <property type="protein sequence ID" value="KAL2518454.1"/>
    <property type="molecule type" value="Genomic_DNA"/>
</dbReference>
<proteinExistence type="predicted"/>
<dbReference type="Proteomes" id="UP001604336">
    <property type="component" value="Unassembled WGS sequence"/>
</dbReference>
<dbReference type="PANTHER" id="PTHR48449:SF1">
    <property type="entry name" value="DUF1985 DOMAIN-CONTAINING PROTEIN"/>
    <property type="match status" value="1"/>
</dbReference>
<accession>A0ABD1U0D4</accession>
<name>A0ABD1U0D4_9LAMI</name>
<protein>
    <submittedName>
        <fullName evidence="1">Ulp1-like peptidase</fullName>
    </submittedName>
</protein>
<evidence type="ECO:0000313" key="2">
    <source>
        <dbReference type="Proteomes" id="UP001604336"/>
    </source>
</evidence>
<keyword evidence="2" id="KW-1185">Reference proteome</keyword>
<dbReference type="PANTHER" id="PTHR48449">
    <property type="entry name" value="DUF1985 DOMAIN-CONTAINING PROTEIN"/>
    <property type="match status" value="1"/>
</dbReference>
<gene>
    <name evidence="1" type="ORF">Adt_14701</name>
</gene>
<reference evidence="2" key="1">
    <citation type="submission" date="2024-07" db="EMBL/GenBank/DDBJ databases">
        <title>Two chromosome-level genome assemblies of Korean endemic species Abeliophyllum distichum and Forsythia ovata (Oleaceae).</title>
        <authorList>
            <person name="Jang H."/>
        </authorList>
    </citation>
    <scope>NUCLEOTIDE SEQUENCE [LARGE SCALE GENOMIC DNA]</scope>
</reference>
<dbReference type="AlphaFoldDB" id="A0ABD1U0D4"/>